<comment type="caution">
    <text evidence="3">The sequence shown here is derived from an EMBL/GenBank/DDBJ whole genome shotgun (WGS) entry which is preliminary data.</text>
</comment>
<evidence type="ECO:0000313" key="3">
    <source>
        <dbReference type="EMBL" id="CAK9027312.1"/>
    </source>
</evidence>
<feature type="domain" description="BD-FAE-like" evidence="2">
    <location>
        <begin position="110"/>
        <end position="305"/>
    </location>
</feature>
<name>A0ABP0KKE3_9DINO</name>
<dbReference type="Gene3D" id="3.40.50.1820">
    <property type="entry name" value="alpha/beta hydrolase"/>
    <property type="match status" value="1"/>
</dbReference>
<dbReference type="SUPFAM" id="SSF53474">
    <property type="entry name" value="alpha/beta-Hydrolases"/>
    <property type="match status" value="1"/>
</dbReference>
<dbReference type="InterPro" id="IPR049492">
    <property type="entry name" value="BD-FAE-like_dom"/>
</dbReference>
<proteinExistence type="predicted"/>
<evidence type="ECO:0000259" key="2">
    <source>
        <dbReference type="Pfam" id="PF20434"/>
    </source>
</evidence>
<protein>
    <submittedName>
        <fullName evidence="3">Isoprenylcysteine alpha-carbonyl methylesterase ICME (Isoprenylcysteine methylesterase) (Prenylcysteine methylesterase) (AtPCME)</fullName>
    </submittedName>
</protein>
<keyword evidence="1" id="KW-0378">Hydrolase</keyword>
<gene>
    <name evidence="3" type="ORF">SCF082_LOCUS17866</name>
</gene>
<dbReference type="Pfam" id="PF20434">
    <property type="entry name" value="BD-FAE"/>
    <property type="match status" value="1"/>
</dbReference>
<evidence type="ECO:0000256" key="1">
    <source>
        <dbReference type="ARBA" id="ARBA00022801"/>
    </source>
</evidence>
<dbReference type="Proteomes" id="UP001642464">
    <property type="component" value="Unassembled WGS sequence"/>
</dbReference>
<dbReference type="PANTHER" id="PTHR48081">
    <property type="entry name" value="AB HYDROLASE SUPERFAMILY PROTEIN C4A8.06C"/>
    <property type="match status" value="1"/>
</dbReference>
<sequence length="351" mass="39202">MPWAVCWDELQGRVPPLEQRQEPSRSSCLKPLAALRRGLLAQWPLVARRPAANEDLGSYQLGSQQAHQWLRRLLPRPIASTLLQRQEEKLFCEKLGGEVYTFAEEENLHLQLLRPPNSDSKPGCMVLLHGGSWISGSPSQFYEHAQAVAKDLGVSVATCQYRLMLTHPRADVPFDAVEDAERCVHFLHDQADELGLDRRRLVLGGLSAGGHLAAMAALERGTELGLAGLVLLNPVLDLDFRAGWRRQTPSIWLGAHLLRAVYGEEALHAKSPLHQVRSLPFPTLILHGEEDTLIPLAQSEAFMKEMRRSNNECMVVPFPQVDHDFLRVPPELAERHVSTLGEFFRSAGVLA</sequence>
<evidence type="ECO:0000313" key="4">
    <source>
        <dbReference type="Proteomes" id="UP001642464"/>
    </source>
</evidence>
<accession>A0ABP0KKE3</accession>
<dbReference type="InterPro" id="IPR050300">
    <property type="entry name" value="GDXG_lipolytic_enzyme"/>
</dbReference>
<dbReference type="EMBL" id="CAXAMM010011891">
    <property type="protein sequence ID" value="CAK9027312.1"/>
    <property type="molecule type" value="Genomic_DNA"/>
</dbReference>
<dbReference type="InterPro" id="IPR029058">
    <property type="entry name" value="AB_hydrolase_fold"/>
</dbReference>
<keyword evidence="4" id="KW-1185">Reference proteome</keyword>
<reference evidence="3 4" key="1">
    <citation type="submission" date="2024-02" db="EMBL/GenBank/DDBJ databases">
        <authorList>
            <person name="Chen Y."/>
            <person name="Shah S."/>
            <person name="Dougan E. K."/>
            <person name="Thang M."/>
            <person name="Chan C."/>
        </authorList>
    </citation>
    <scope>NUCLEOTIDE SEQUENCE [LARGE SCALE GENOMIC DNA]</scope>
</reference>
<organism evidence="3 4">
    <name type="scientific">Durusdinium trenchii</name>
    <dbReference type="NCBI Taxonomy" id="1381693"/>
    <lineage>
        <taxon>Eukaryota</taxon>
        <taxon>Sar</taxon>
        <taxon>Alveolata</taxon>
        <taxon>Dinophyceae</taxon>
        <taxon>Suessiales</taxon>
        <taxon>Symbiodiniaceae</taxon>
        <taxon>Durusdinium</taxon>
    </lineage>
</organism>